<proteinExistence type="predicted"/>
<keyword evidence="2" id="KW-1185">Reference proteome</keyword>
<evidence type="ECO:0000313" key="2">
    <source>
        <dbReference type="Proteomes" id="UP000324222"/>
    </source>
</evidence>
<protein>
    <submittedName>
        <fullName evidence="1">Uncharacterized protein</fullName>
    </submittedName>
</protein>
<evidence type="ECO:0000313" key="1">
    <source>
        <dbReference type="EMBL" id="MPC25401.1"/>
    </source>
</evidence>
<dbReference type="EMBL" id="VSRR010001456">
    <property type="protein sequence ID" value="MPC25401.1"/>
    <property type="molecule type" value="Genomic_DNA"/>
</dbReference>
<organism evidence="1 2">
    <name type="scientific">Portunus trituberculatus</name>
    <name type="common">Swimming crab</name>
    <name type="synonym">Neptunus trituberculatus</name>
    <dbReference type="NCBI Taxonomy" id="210409"/>
    <lineage>
        <taxon>Eukaryota</taxon>
        <taxon>Metazoa</taxon>
        <taxon>Ecdysozoa</taxon>
        <taxon>Arthropoda</taxon>
        <taxon>Crustacea</taxon>
        <taxon>Multicrustacea</taxon>
        <taxon>Malacostraca</taxon>
        <taxon>Eumalacostraca</taxon>
        <taxon>Eucarida</taxon>
        <taxon>Decapoda</taxon>
        <taxon>Pleocyemata</taxon>
        <taxon>Brachyura</taxon>
        <taxon>Eubrachyura</taxon>
        <taxon>Portunoidea</taxon>
        <taxon>Portunidae</taxon>
        <taxon>Portuninae</taxon>
        <taxon>Portunus</taxon>
    </lineage>
</organism>
<name>A0A5B7DUM7_PORTR</name>
<reference evidence="1 2" key="1">
    <citation type="submission" date="2019-05" db="EMBL/GenBank/DDBJ databases">
        <title>Another draft genome of Portunus trituberculatus and its Hox gene families provides insights of decapod evolution.</title>
        <authorList>
            <person name="Jeong J.-H."/>
            <person name="Song I."/>
            <person name="Kim S."/>
            <person name="Choi T."/>
            <person name="Kim D."/>
            <person name="Ryu S."/>
            <person name="Kim W."/>
        </authorList>
    </citation>
    <scope>NUCLEOTIDE SEQUENCE [LARGE SCALE GENOMIC DNA]</scope>
    <source>
        <tissue evidence="1">Muscle</tissue>
    </source>
</reference>
<accession>A0A5B7DUM7</accession>
<comment type="caution">
    <text evidence="1">The sequence shown here is derived from an EMBL/GenBank/DDBJ whole genome shotgun (WGS) entry which is preliminary data.</text>
</comment>
<dbReference type="AlphaFoldDB" id="A0A5B7DUM7"/>
<dbReference type="Proteomes" id="UP000324222">
    <property type="component" value="Unassembled WGS sequence"/>
</dbReference>
<gene>
    <name evidence="1" type="ORF">E2C01_018511</name>
</gene>
<sequence>MILVHWWAEDTVPMDTVLEGTGFVEAAGVMVVEVPVGTGLQGVQAEEVPAGDVVVHDSSVVTALEDVTGPEIALGGTAVHGLREAVLEVISCVAGLVLHVGALGGQGPVDWSTFGWVVAVAGDPVCLGKGVGSVGQDCVAHHNNDYKFHGDFHDQLPWVHLWQVSQVTCSPHPWSLQGVKVLAEEVAAVVGAGLVVLQSLHTVAVMLAGKEPVKTMAAAEMQELLKAYLVTRRQVVERHRIGHDSRGSTGLKLYPAMWGTFSTSCHAHRSIGNTHWSLLLLGGHLTVVMSSITSDWRAIVAMVAPLEVGRLSILSDPEAEEAQDPGTMMVHLFGTQGGAAVAGVAAVSLASLQSPQQVALHAFGPRQQLDLGA</sequence>